<keyword evidence="1" id="KW-1133">Transmembrane helix</keyword>
<feature type="transmembrane region" description="Helical" evidence="1">
    <location>
        <begin position="43"/>
        <end position="61"/>
    </location>
</feature>
<keyword evidence="3" id="KW-1185">Reference proteome</keyword>
<comment type="caution">
    <text evidence="2">The sequence shown here is derived from an EMBL/GenBank/DDBJ whole genome shotgun (WGS) entry which is preliminary data.</text>
</comment>
<sequence length="100" mass="11768">MHMENRNRIYRRRRMAEGMQVICAVLIVIVAALAFLYQEDYAWSFPVVFGLAAGMNIWLGVRRLRSGRGEKKLWARAWMHFIFGGIMALTFMISLVMLWR</sequence>
<dbReference type="Proteomes" id="UP000292927">
    <property type="component" value="Unassembled WGS sequence"/>
</dbReference>
<dbReference type="Pfam" id="PF20342">
    <property type="entry name" value="DUF6637"/>
    <property type="match status" value="1"/>
</dbReference>
<feature type="transmembrane region" description="Helical" evidence="1">
    <location>
        <begin position="21"/>
        <end position="37"/>
    </location>
</feature>
<protein>
    <submittedName>
        <fullName evidence="2">Uncharacterized protein</fullName>
    </submittedName>
</protein>
<reference evidence="2 3" key="1">
    <citation type="submission" date="2019-02" db="EMBL/GenBank/DDBJ databases">
        <title>Genomic Encyclopedia of Type Strains, Phase IV (KMG-IV): sequencing the most valuable type-strain genomes for metagenomic binning, comparative biology and taxonomic classification.</title>
        <authorList>
            <person name="Goeker M."/>
        </authorList>
    </citation>
    <scope>NUCLEOTIDE SEQUENCE [LARGE SCALE GENOMIC DNA]</scope>
    <source>
        <strain evidence="2 3">DSM 29486</strain>
    </source>
</reference>
<accession>A0A4Q7PPP0</accession>
<evidence type="ECO:0000313" key="3">
    <source>
        <dbReference type="Proteomes" id="UP000292927"/>
    </source>
</evidence>
<evidence type="ECO:0000313" key="2">
    <source>
        <dbReference type="EMBL" id="RZT02465.1"/>
    </source>
</evidence>
<organism evidence="2 3">
    <name type="scientific">Cuneatibacter caecimuris</name>
    <dbReference type="NCBI Taxonomy" id="1796618"/>
    <lineage>
        <taxon>Bacteria</taxon>
        <taxon>Bacillati</taxon>
        <taxon>Bacillota</taxon>
        <taxon>Clostridia</taxon>
        <taxon>Lachnospirales</taxon>
        <taxon>Lachnospiraceae</taxon>
        <taxon>Cuneatibacter</taxon>
    </lineage>
</organism>
<feature type="transmembrane region" description="Helical" evidence="1">
    <location>
        <begin position="73"/>
        <end position="99"/>
    </location>
</feature>
<keyword evidence="1" id="KW-0472">Membrane</keyword>
<dbReference type="AlphaFoldDB" id="A0A4Q7PPP0"/>
<evidence type="ECO:0000256" key="1">
    <source>
        <dbReference type="SAM" id="Phobius"/>
    </source>
</evidence>
<dbReference type="EMBL" id="SGXF01000001">
    <property type="protein sequence ID" value="RZT02465.1"/>
    <property type="molecule type" value="Genomic_DNA"/>
</dbReference>
<gene>
    <name evidence="2" type="ORF">EV209_0584</name>
</gene>
<name>A0A4Q7PPP0_9FIRM</name>
<dbReference type="InterPro" id="IPR046577">
    <property type="entry name" value="DUF6637"/>
</dbReference>
<proteinExistence type="predicted"/>
<keyword evidence="1" id="KW-0812">Transmembrane</keyword>